<accession>A0AA40CJ23</accession>
<dbReference type="Proteomes" id="UP001174936">
    <property type="component" value="Unassembled WGS sequence"/>
</dbReference>
<dbReference type="AlphaFoldDB" id="A0AA40CJ23"/>
<proteinExistence type="predicted"/>
<protein>
    <recommendedName>
        <fullName evidence="3">Fungal N-terminal domain-containing protein</fullName>
    </recommendedName>
</protein>
<gene>
    <name evidence="1" type="ORF">B0T16DRAFT_462717</name>
</gene>
<sequence>MRRAEAGLTPVPVLGPSPDDTWSPSLAPWDSFPPPSSATRTLRPLIVIDSILTLTRHQKISIAMAEPLAIVSAITGALHTITRTALHVTDLVQTPSEVSAATSDLHACQKKLADLLALRKQHEALLATRPADAAAIDATITTTWTDLQRAKPILERNKITSSGQSFGRRLRWKMADRSQYQILEKAILRNHVDVRDQIGRLESIVRLSPLEKFAVREEEEKRRRQEEVERERDTRDIKGLVLMGEDVGITS</sequence>
<dbReference type="EMBL" id="JAULSV010000007">
    <property type="protein sequence ID" value="KAK0639004.1"/>
    <property type="molecule type" value="Genomic_DNA"/>
</dbReference>
<name>A0AA40CJ23_9PEZI</name>
<evidence type="ECO:0000313" key="2">
    <source>
        <dbReference type="Proteomes" id="UP001174936"/>
    </source>
</evidence>
<evidence type="ECO:0008006" key="3">
    <source>
        <dbReference type="Google" id="ProtNLM"/>
    </source>
</evidence>
<comment type="caution">
    <text evidence="1">The sequence shown here is derived from an EMBL/GenBank/DDBJ whole genome shotgun (WGS) entry which is preliminary data.</text>
</comment>
<evidence type="ECO:0000313" key="1">
    <source>
        <dbReference type="EMBL" id="KAK0639004.1"/>
    </source>
</evidence>
<organism evidence="1 2">
    <name type="scientific">Cercophora newfieldiana</name>
    <dbReference type="NCBI Taxonomy" id="92897"/>
    <lineage>
        <taxon>Eukaryota</taxon>
        <taxon>Fungi</taxon>
        <taxon>Dikarya</taxon>
        <taxon>Ascomycota</taxon>
        <taxon>Pezizomycotina</taxon>
        <taxon>Sordariomycetes</taxon>
        <taxon>Sordariomycetidae</taxon>
        <taxon>Sordariales</taxon>
        <taxon>Lasiosphaeriaceae</taxon>
        <taxon>Cercophora</taxon>
    </lineage>
</organism>
<keyword evidence="2" id="KW-1185">Reference proteome</keyword>
<reference evidence="1" key="1">
    <citation type="submission" date="2023-06" db="EMBL/GenBank/DDBJ databases">
        <title>Genome-scale phylogeny and comparative genomics of the fungal order Sordariales.</title>
        <authorList>
            <consortium name="Lawrence Berkeley National Laboratory"/>
            <person name="Hensen N."/>
            <person name="Bonometti L."/>
            <person name="Westerberg I."/>
            <person name="Brannstrom I.O."/>
            <person name="Guillou S."/>
            <person name="Cros-Aarteil S."/>
            <person name="Calhoun S."/>
            <person name="Haridas S."/>
            <person name="Kuo A."/>
            <person name="Mondo S."/>
            <person name="Pangilinan J."/>
            <person name="Riley R."/>
            <person name="Labutti K."/>
            <person name="Andreopoulos B."/>
            <person name="Lipzen A."/>
            <person name="Chen C."/>
            <person name="Yanf M."/>
            <person name="Daum C."/>
            <person name="Ng V."/>
            <person name="Clum A."/>
            <person name="Steindorff A."/>
            <person name="Ohm R."/>
            <person name="Martin F."/>
            <person name="Silar P."/>
            <person name="Natvig D."/>
            <person name="Lalanne C."/>
            <person name="Gautier V."/>
            <person name="Ament-Velasquez S.L."/>
            <person name="Kruys A."/>
            <person name="Hutchinson M.I."/>
            <person name="Powell A.J."/>
            <person name="Barry K."/>
            <person name="Miller A.N."/>
            <person name="Grigoriev I.V."/>
            <person name="Debuchy R."/>
            <person name="Gladieux P."/>
            <person name="Thoren M.H."/>
            <person name="Johannesson H."/>
        </authorList>
    </citation>
    <scope>NUCLEOTIDE SEQUENCE</scope>
    <source>
        <strain evidence="1">SMH2532-1</strain>
    </source>
</reference>